<dbReference type="Proteomes" id="UP000018874">
    <property type="component" value="Unassembled WGS sequence"/>
</dbReference>
<evidence type="ECO:0000313" key="3">
    <source>
        <dbReference type="EMBL" id="ETK10000.1"/>
    </source>
</evidence>
<accession>W2CS57</accession>
<evidence type="ECO:0000313" key="4">
    <source>
        <dbReference type="Proteomes" id="UP000018874"/>
    </source>
</evidence>
<keyword evidence="2" id="KW-0732">Signal</keyword>
<keyword evidence="1" id="KW-1133">Transmembrane helix</keyword>
<name>W2CS57_9BACT</name>
<evidence type="ECO:0000256" key="2">
    <source>
        <dbReference type="SAM" id="SignalP"/>
    </source>
</evidence>
<proteinExistence type="predicted"/>
<comment type="caution">
    <text evidence="3">The sequence shown here is derived from an EMBL/GenBank/DDBJ whole genome shotgun (WGS) entry which is preliminary data.</text>
</comment>
<keyword evidence="1" id="KW-0812">Transmembrane</keyword>
<dbReference type="EMBL" id="AYYD01000930">
    <property type="protein sequence ID" value="ETK10000.1"/>
    <property type="molecule type" value="Genomic_DNA"/>
</dbReference>
<dbReference type="AlphaFoldDB" id="W2CS57"/>
<reference evidence="3 4" key="1">
    <citation type="submission" date="2013-11" db="EMBL/GenBank/DDBJ databases">
        <title>Single cell genomics of uncultured Tannerella BU063 (oral taxon 286).</title>
        <authorList>
            <person name="Beall C.J."/>
            <person name="Campbell A.G."/>
            <person name="Griffen A.L."/>
            <person name="Podar M."/>
            <person name="Leys E.J."/>
        </authorList>
    </citation>
    <scope>NUCLEOTIDE SEQUENCE [LARGE SCALE GENOMIC DNA]</scope>
    <source>
        <strain evidence="3">Cell 6/7/9</strain>
    </source>
</reference>
<feature type="chain" id="PRO_5004813000" evidence="2">
    <location>
        <begin position="25"/>
        <end position="129"/>
    </location>
</feature>
<protein>
    <submittedName>
        <fullName evidence="3">Uncharacterized protein</fullName>
    </submittedName>
</protein>
<sequence length="129" mass="13333">MSAGTPASLAAFALAFAGTPASLAAFALAFAGTPASLAAFALAFAGTPASLAAFALAFAGTPASLAANARAFAGVPQERFSPFWRLQDCCKHFQRHFGRYNMLSETSSMNKGISFFCRTHVMDSIGTLA</sequence>
<keyword evidence="4" id="KW-1185">Reference proteome</keyword>
<gene>
    <name evidence="3" type="ORF">T231_07425</name>
</gene>
<feature type="transmembrane region" description="Helical" evidence="1">
    <location>
        <begin position="39"/>
        <end position="60"/>
    </location>
</feature>
<evidence type="ECO:0000256" key="1">
    <source>
        <dbReference type="SAM" id="Phobius"/>
    </source>
</evidence>
<organism evidence="3 4">
    <name type="scientific">Tannerella sp. oral taxon BU063 isolate Cell 6/7/9</name>
    <dbReference type="NCBI Taxonomy" id="1411021"/>
    <lineage>
        <taxon>Bacteria</taxon>
        <taxon>Pseudomonadati</taxon>
        <taxon>Bacteroidota</taxon>
        <taxon>Bacteroidia</taxon>
        <taxon>Bacteroidales</taxon>
        <taxon>Tannerellaceae</taxon>
        <taxon>Tannerella</taxon>
    </lineage>
</organism>
<keyword evidence="1" id="KW-0472">Membrane</keyword>
<feature type="signal peptide" evidence="2">
    <location>
        <begin position="1"/>
        <end position="24"/>
    </location>
</feature>